<feature type="transmembrane region" description="Helical" evidence="1">
    <location>
        <begin position="28"/>
        <end position="48"/>
    </location>
</feature>
<dbReference type="Proteomes" id="UP001216674">
    <property type="component" value="Unassembled WGS sequence"/>
</dbReference>
<feature type="transmembrane region" description="Helical" evidence="1">
    <location>
        <begin position="91"/>
        <end position="115"/>
    </location>
</feature>
<feature type="transmembrane region" description="Helical" evidence="1">
    <location>
        <begin position="186"/>
        <end position="206"/>
    </location>
</feature>
<evidence type="ECO:0000256" key="1">
    <source>
        <dbReference type="SAM" id="Phobius"/>
    </source>
</evidence>
<dbReference type="EMBL" id="JARJLM010000036">
    <property type="protein sequence ID" value="MDF3831798.1"/>
    <property type="molecule type" value="Genomic_DNA"/>
</dbReference>
<keyword evidence="1" id="KW-0812">Transmembrane</keyword>
<keyword evidence="3" id="KW-1185">Reference proteome</keyword>
<sequence>MIPTADLIDSLVENAPPIRRLRSPVVRAACWLLFAVLVLALVAVGHGVRSDLALKLHQPAFVISIASALATGAMAAVAVFLASIPGRSRRWLLLPAPAMLVWISTIGYGCLTGWISIGPDGLNLGETARCFATLAMVSIPLSLALLIMLRYVARLAPASIAMVASLSIAAMAATALSLLHPLDATLMVLISNLGVAALFLLAGGLLGHRLFGWVATV</sequence>
<accession>A0ABT6AGS2</accession>
<dbReference type="Pfam" id="PF06532">
    <property type="entry name" value="NrsF"/>
    <property type="match status" value="1"/>
</dbReference>
<feature type="transmembrane region" description="Helical" evidence="1">
    <location>
        <begin position="60"/>
        <end position="84"/>
    </location>
</feature>
<comment type="caution">
    <text evidence="2">The sequence shown here is derived from an EMBL/GenBank/DDBJ whole genome shotgun (WGS) entry which is preliminary data.</text>
</comment>
<keyword evidence="1" id="KW-1133">Transmembrane helix</keyword>
<dbReference type="InterPro" id="IPR009495">
    <property type="entry name" value="NrsF"/>
</dbReference>
<keyword evidence="1" id="KW-0472">Membrane</keyword>
<protein>
    <submittedName>
        <fullName evidence="2">NrsF family protein</fullName>
    </submittedName>
</protein>
<reference evidence="2 3" key="1">
    <citation type="submission" date="2023-03" db="EMBL/GenBank/DDBJ databases">
        <title>Draft assemblies of triclosan tolerant bacteria isolated from returned activated sludge.</title>
        <authorList>
            <person name="Van Hamelsveld S."/>
        </authorList>
    </citation>
    <scope>NUCLEOTIDE SEQUENCE [LARGE SCALE GENOMIC DNA]</scope>
    <source>
        <strain evidence="2 3">GW210010_S58</strain>
    </source>
</reference>
<organism evidence="2 3">
    <name type="scientific">Cupriavidus basilensis</name>
    <dbReference type="NCBI Taxonomy" id="68895"/>
    <lineage>
        <taxon>Bacteria</taxon>
        <taxon>Pseudomonadati</taxon>
        <taxon>Pseudomonadota</taxon>
        <taxon>Betaproteobacteria</taxon>
        <taxon>Burkholderiales</taxon>
        <taxon>Burkholderiaceae</taxon>
        <taxon>Cupriavidus</taxon>
    </lineage>
</organism>
<feature type="transmembrane region" description="Helical" evidence="1">
    <location>
        <begin position="131"/>
        <end position="153"/>
    </location>
</feature>
<name>A0ABT6AGS2_9BURK</name>
<evidence type="ECO:0000313" key="3">
    <source>
        <dbReference type="Proteomes" id="UP001216674"/>
    </source>
</evidence>
<gene>
    <name evidence="2" type="ORF">P3W85_02315</name>
</gene>
<proteinExistence type="predicted"/>
<dbReference type="RefSeq" id="WP_276263571.1">
    <property type="nucleotide sequence ID" value="NZ_JARJLM010000036.1"/>
</dbReference>
<evidence type="ECO:0000313" key="2">
    <source>
        <dbReference type="EMBL" id="MDF3831798.1"/>
    </source>
</evidence>
<feature type="transmembrane region" description="Helical" evidence="1">
    <location>
        <begin position="160"/>
        <end position="180"/>
    </location>
</feature>